<keyword evidence="5" id="KW-1185">Reference proteome</keyword>
<evidence type="ECO:0000256" key="1">
    <source>
        <dbReference type="SAM" id="MobiDB-lite"/>
    </source>
</evidence>
<evidence type="ECO:0000259" key="3">
    <source>
        <dbReference type="Pfam" id="PF14016"/>
    </source>
</evidence>
<feature type="region of interest" description="Disordered" evidence="1">
    <location>
        <begin position="26"/>
        <end position="105"/>
    </location>
</feature>
<accession>A0A387HBN6</accession>
<evidence type="ECO:0000313" key="5">
    <source>
        <dbReference type="Proteomes" id="UP000271554"/>
    </source>
</evidence>
<dbReference type="Proteomes" id="UP000271554">
    <property type="component" value="Chromosome"/>
</dbReference>
<feature type="compositionally biased region" description="Gly residues" evidence="1">
    <location>
        <begin position="53"/>
        <end position="72"/>
    </location>
</feature>
<evidence type="ECO:0000313" key="4">
    <source>
        <dbReference type="EMBL" id="AYG81256.1"/>
    </source>
</evidence>
<evidence type="ECO:0000256" key="2">
    <source>
        <dbReference type="SAM" id="SignalP"/>
    </source>
</evidence>
<keyword evidence="2" id="KW-0732">Signal</keyword>
<dbReference type="RefSeq" id="WP_162952544.1">
    <property type="nucleotide sequence ID" value="NZ_CP032698.1"/>
</dbReference>
<gene>
    <name evidence="4" type="ORF">DWB77_03398</name>
</gene>
<reference evidence="4 5" key="1">
    <citation type="submission" date="2018-10" db="EMBL/GenBank/DDBJ databases">
        <title>Relationship between Morphology and Antimicrobial Activity in Streptomyces.</title>
        <authorList>
            <person name="Kang H.J."/>
            <person name="Kim S.B."/>
        </authorList>
    </citation>
    <scope>NUCLEOTIDE SEQUENCE [LARGE SCALE GENOMIC DNA]</scope>
    <source>
        <strain evidence="4 5">BH38</strain>
    </source>
</reference>
<dbReference type="PROSITE" id="PS51257">
    <property type="entry name" value="PROKAR_LIPOPROTEIN"/>
    <property type="match status" value="1"/>
</dbReference>
<dbReference type="AlphaFoldDB" id="A0A387HBN6"/>
<name>A0A387HBN6_9ACTN</name>
<organism evidence="4 5">
    <name type="scientific">Streptomyces hundungensis</name>
    <dbReference type="NCBI Taxonomy" id="1077946"/>
    <lineage>
        <taxon>Bacteria</taxon>
        <taxon>Bacillati</taxon>
        <taxon>Actinomycetota</taxon>
        <taxon>Actinomycetes</taxon>
        <taxon>Kitasatosporales</taxon>
        <taxon>Streptomycetaceae</taxon>
        <taxon>Streptomyces</taxon>
    </lineage>
</organism>
<feature type="compositionally biased region" description="Low complexity" evidence="1">
    <location>
        <begin position="73"/>
        <end position="93"/>
    </location>
</feature>
<feature type="compositionally biased region" description="Low complexity" evidence="1">
    <location>
        <begin position="35"/>
        <end position="52"/>
    </location>
</feature>
<sequence>MRTNFRIAAAATTTLVAALALTACGSGSGSEAGDKPSASASGSASAPATGDPAGAGSGSSGSGSGSGSGPGAGKHSPGTPAKATGKSTKKPASGGTGGGGGTDAPCTGANVKLTATPVSRPINHILLTATNTGKTPCNAYDAPAVAFSNAQSPIAVDKDTIPQAVVSLAPGASAYAMVRTMGEPDGTPSYQAGQVVVFFRGKVGMESTGRSAYAALSKGVAVVDAQATSTYWQPDLSTLASW</sequence>
<dbReference type="KEGG" id="shun:DWB77_03398"/>
<feature type="domain" description="DUF4232" evidence="3">
    <location>
        <begin position="106"/>
        <end position="233"/>
    </location>
</feature>
<protein>
    <recommendedName>
        <fullName evidence="3">DUF4232 domain-containing protein</fullName>
    </recommendedName>
</protein>
<dbReference type="EMBL" id="CP032698">
    <property type="protein sequence ID" value="AYG81256.1"/>
    <property type="molecule type" value="Genomic_DNA"/>
</dbReference>
<dbReference type="Pfam" id="PF14016">
    <property type="entry name" value="DUF4232"/>
    <property type="match status" value="1"/>
</dbReference>
<dbReference type="InterPro" id="IPR025326">
    <property type="entry name" value="DUF4232"/>
</dbReference>
<proteinExistence type="predicted"/>
<feature type="signal peptide" evidence="2">
    <location>
        <begin position="1"/>
        <end position="32"/>
    </location>
</feature>
<feature type="chain" id="PRO_5017182636" description="DUF4232 domain-containing protein" evidence="2">
    <location>
        <begin position="33"/>
        <end position="242"/>
    </location>
</feature>